<feature type="transmembrane region" description="Helical" evidence="6">
    <location>
        <begin position="337"/>
        <end position="356"/>
    </location>
</feature>
<evidence type="ECO:0000256" key="6">
    <source>
        <dbReference type="SAM" id="Phobius"/>
    </source>
</evidence>
<keyword evidence="2" id="KW-0813">Transport</keyword>
<gene>
    <name evidence="8" type="ORF">JOD01_001150</name>
</gene>
<accession>A0A938XXK6</accession>
<name>A0A938XXK6_9BACL</name>
<feature type="transmembrane region" description="Helical" evidence="6">
    <location>
        <begin position="312"/>
        <end position="331"/>
    </location>
</feature>
<feature type="transmembrane region" description="Helical" evidence="6">
    <location>
        <begin position="192"/>
        <end position="208"/>
    </location>
</feature>
<protein>
    <submittedName>
        <fullName evidence="8">DHA2 family metal-tetracycline-proton antiporter-like MFS transporter</fullName>
    </submittedName>
</protein>
<dbReference type="PANTHER" id="PTHR42718">
    <property type="entry name" value="MAJOR FACILITATOR SUPERFAMILY MULTIDRUG TRANSPORTER MFSC"/>
    <property type="match status" value="1"/>
</dbReference>
<feature type="transmembrane region" description="Helical" evidence="6">
    <location>
        <begin position="377"/>
        <end position="398"/>
    </location>
</feature>
<dbReference type="InterPro" id="IPR020846">
    <property type="entry name" value="MFS_dom"/>
</dbReference>
<evidence type="ECO:0000256" key="3">
    <source>
        <dbReference type="ARBA" id="ARBA00022692"/>
    </source>
</evidence>
<dbReference type="PROSITE" id="PS50850">
    <property type="entry name" value="MFS"/>
    <property type="match status" value="1"/>
</dbReference>
<dbReference type="Proteomes" id="UP000717624">
    <property type="component" value="Unassembled WGS sequence"/>
</dbReference>
<keyword evidence="5 6" id="KW-0472">Membrane</keyword>
<dbReference type="Gene3D" id="1.20.1720.10">
    <property type="entry name" value="Multidrug resistance protein D"/>
    <property type="match status" value="1"/>
</dbReference>
<dbReference type="EMBL" id="JAFBEB010000003">
    <property type="protein sequence ID" value="MBM7589550.1"/>
    <property type="molecule type" value="Genomic_DNA"/>
</dbReference>
<feature type="domain" description="Major facilitator superfamily (MFS) profile" evidence="7">
    <location>
        <begin position="9"/>
        <end position="444"/>
    </location>
</feature>
<feature type="transmembrane region" description="Helical" evidence="6">
    <location>
        <begin position="163"/>
        <end position="180"/>
    </location>
</feature>
<evidence type="ECO:0000256" key="2">
    <source>
        <dbReference type="ARBA" id="ARBA00022448"/>
    </source>
</evidence>
<dbReference type="RefSeq" id="WP_204517280.1">
    <property type="nucleotide sequence ID" value="NZ_BAABIN010000038.1"/>
</dbReference>
<feature type="transmembrane region" description="Helical" evidence="6">
    <location>
        <begin position="286"/>
        <end position="305"/>
    </location>
</feature>
<dbReference type="Gene3D" id="1.20.1250.20">
    <property type="entry name" value="MFS general substrate transporter like domains"/>
    <property type="match status" value="1"/>
</dbReference>
<dbReference type="InterPro" id="IPR011701">
    <property type="entry name" value="MFS"/>
</dbReference>
<evidence type="ECO:0000256" key="5">
    <source>
        <dbReference type="ARBA" id="ARBA00023136"/>
    </source>
</evidence>
<evidence type="ECO:0000259" key="7">
    <source>
        <dbReference type="PROSITE" id="PS50850"/>
    </source>
</evidence>
<keyword evidence="3 6" id="KW-0812">Transmembrane</keyword>
<reference evidence="8" key="1">
    <citation type="submission" date="2021-01" db="EMBL/GenBank/DDBJ databases">
        <title>Genomic Encyclopedia of Type Strains, Phase IV (KMG-IV): sequencing the most valuable type-strain genomes for metagenomic binning, comparative biology and taxonomic classification.</title>
        <authorList>
            <person name="Goeker M."/>
        </authorList>
    </citation>
    <scope>NUCLEOTIDE SEQUENCE</scope>
    <source>
        <strain evidence="8">DSM 25523</strain>
    </source>
</reference>
<dbReference type="SUPFAM" id="SSF103473">
    <property type="entry name" value="MFS general substrate transporter"/>
    <property type="match status" value="1"/>
</dbReference>
<dbReference type="PANTHER" id="PTHR42718:SF9">
    <property type="entry name" value="MAJOR FACILITATOR SUPERFAMILY MULTIDRUG TRANSPORTER MFSC"/>
    <property type="match status" value="1"/>
</dbReference>
<comment type="caution">
    <text evidence="8">The sequence shown here is derived from an EMBL/GenBank/DDBJ whole genome shotgun (WGS) entry which is preliminary data.</text>
</comment>
<keyword evidence="9" id="KW-1185">Reference proteome</keyword>
<evidence type="ECO:0000313" key="8">
    <source>
        <dbReference type="EMBL" id="MBM7589550.1"/>
    </source>
</evidence>
<feature type="transmembrane region" description="Helical" evidence="6">
    <location>
        <begin position="76"/>
        <end position="98"/>
    </location>
</feature>
<feature type="transmembrane region" description="Helical" evidence="6">
    <location>
        <begin position="7"/>
        <end position="34"/>
    </location>
</feature>
<sequence length="453" mass="49226">MTEIHKLPIILLVCGTVFLGVLGGAMAIPVLPAIADTYGLLPSEASWMFIAVELFMVIGAVLYAKLANIFPIRNLFLFGMLCFGAGSIFAGLTSHYWLLVVARMLQGLGASAAPPLAMILVTRHFPEQDRGKIMALIGPVIGIASQLGPFVGGLIAQQFGWKTVFWITVLILLLTPLCIYLPKEQKQVKEPFDFRGASLFLAAIVTFILGVNLYIYLLAAALLLSALFWLHSRRCRTPFLQLELLANLRFLSLSLGGALTIFTLNATMLAAPLFLAKINHLDSGMIGLILLPGALLSLIGAAVVGKLTEKLGYYRIAIYATCLLMIGYSLLSTLLGTSPLAIALCLIVVYLGFTNAQGMFPNLIPRTVSAEQLNTGLGIYNLIFFFGATAGPTFMGSFLELETEVTWNVFNKTSPAVYSNSFVIMALMSCLILVLLWLQRQSEKTAEHPEHVT</sequence>
<feature type="transmembrane region" description="Helical" evidence="6">
    <location>
        <begin position="418"/>
        <end position="438"/>
    </location>
</feature>
<feature type="transmembrane region" description="Helical" evidence="6">
    <location>
        <begin position="133"/>
        <end position="157"/>
    </location>
</feature>
<keyword evidence="4 6" id="KW-1133">Transmembrane helix</keyword>
<proteinExistence type="predicted"/>
<dbReference type="AlphaFoldDB" id="A0A938XXK6"/>
<dbReference type="GO" id="GO:0022857">
    <property type="term" value="F:transmembrane transporter activity"/>
    <property type="evidence" value="ECO:0007669"/>
    <property type="project" value="InterPro"/>
</dbReference>
<dbReference type="InterPro" id="IPR036259">
    <property type="entry name" value="MFS_trans_sf"/>
</dbReference>
<evidence type="ECO:0000313" key="9">
    <source>
        <dbReference type="Proteomes" id="UP000717624"/>
    </source>
</evidence>
<evidence type="ECO:0000256" key="1">
    <source>
        <dbReference type="ARBA" id="ARBA00004651"/>
    </source>
</evidence>
<feature type="transmembrane region" description="Helical" evidence="6">
    <location>
        <begin position="46"/>
        <end position="64"/>
    </location>
</feature>
<dbReference type="Pfam" id="PF07690">
    <property type="entry name" value="MFS_1"/>
    <property type="match status" value="2"/>
</dbReference>
<dbReference type="CDD" id="cd17321">
    <property type="entry name" value="MFS_MMR_MDR_like"/>
    <property type="match status" value="1"/>
</dbReference>
<dbReference type="PRINTS" id="PR01036">
    <property type="entry name" value="TCRTETB"/>
</dbReference>
<dbReference type="GO" id="GO:0005886">
    <property type="term" value="C:plasma membrane"/>
    <property type="evidence" value="ECO:0007669"/>
    <property type="project" value="UniProtKB-SubCell"/>
</dbReference>
<evidence type="ECO:0000256" key="4">
    <source>
        <dbReference type="ARBA" id="ARBA00022989"/>
    </source>
</evidence>
<feature type="transmembrane region" description="Helical" evidence="6">
    <location>
        <begin position="250"/>
        <end position="274"/>
    </location>
</feature>
<organism evidence="8 9">
    <name type="scientific">Brevibacillus fulvus</name>
    <dbReference type="NCBI Taxonomy" id="1125967"/>
    <lineage>
        <taxon>Bacteria</taxon>
        <taxon>Bacillati</taxon>
        <taxon>Bacillota</taxon>
        <taxon>Bacilli</taxon>
        <taxon>Bacillales</taxon>
        <taxon>Paenibacillaceae</taxon>
        <taxon>Brevibacillus</taxon>
    </lineage>
</organism>
<comment type="subcellular location">
    <subcellularLocation>
        <location evidence="1">Cell membrane</location>
        <topology evidence="1">Multi-pass membrane protein</topology>
    </subcellularLocation>
</comment>